<dbReference type="PANTHER" id="PTHR45947:SF3">
    <property type="entry name" value="SULFOQUINOVOSYL TRANSFERASE SQD2"/>
    <property type="match status" value="1"/>
</dbReference>
<evidence type="ECO:0000259" key="2">
    <source>
        <dbReference type="Pfam" id="PF13439"/>
    </source>
</evidence>
<feature type="domain" description="Glycosyl transferase family 1" evidence="1">
    <location>
        <begin position="177"/>
        <end position="340"/>
    </location>
</feature>
<evidence type="ECO:0000259" key="1">
    <source>
        <dbReference type="Pfam" id="PF00534"/>
    </source>
</evidence>
<sequence length="367" mass="42132">MNVLHIISGNDNGGGGNHVINICSNDIDDMKCSILCIGSGPLYDKALKNNISAFNFTFKQIINGKLEDIIYKNDIDMLNFHGAKSNFLYFIMNKKLNLPCIATVHSDYRYDFLNNSFKRYFYTPLSIIGLKKFNSYICVSDYLKKLLEDNNFKGNKYVVNNGVKFDSFKESISPDILRQEFHIRSEDFVYVMIARMHPIKNHKKLIKAFSYLKKEFENVKLLLVGDGPLEEHLKKLSYDLKIRDSVKFAGFRDNPLDFINASDISVLTSFSEGGAPPLVILESAILKKSIICSNVCDMDKSINKGSGYLVNPDNERDIFTNMKTAYLNRKNLCYMGENLYNDMVIKFSLEKFWQNYYNAYKQILSGV</sequence>
<dbReference type="PANTHER" id="PTHR45947">
    <property type="entry name" value="SULFOQUINOVOSYL TRANSFERASE SQD2"/>
    <property type="match status" value="1"/>
</dbReference>
<dbReference type="CDD" id="cd03811">
    <property type="entry name" value="GT4_GT28_WabH-like"/>
    <property type="match status" value="1"/>
</dbReference>
<evidence type="ECO:0000313" key="4">
    <source>
        <dbReference type="Proteomes" id="UP001519307"/>
    </source>
</evidence>
<evidence type="ECO:0000313" key="3">
    <source>
        <dbReference type="EMBL" id="MBP2032470.1"/>
    </source>
</evidence>
<comment type="caution">
    <text evidence="3">The sequence shown here is derived from an EMBL/GenBank/DDBJ whole genome shotgun (WGS) entry which is preliminary data.</text>
</comment>
<protein>
    <submittedName>
        <fullName evidence="3">Glycosyltransferase involved in cell wall biosynthesis</fullName>
    </submittedName>
</protein>
<reference evidence="3 4" key="1">
    <citation type="submission" date="2021-03" db="EMBL/GenBank/DDBJ databases">
        <title>Genomic Encyclopedia of Type Strains, Phase IV (KMG-IV): sequencing the most valuable type-strain genomes for metagenomic binning, comparative biology and taxonomic classification.</title>
        <authorList>
            <person name="Goeker M."/>
        </authorList>
    </citation>
    <scope>NUCLEOTIDE SEQUENCE [LARGE SCALE GENOMIC DNA]</scope>
    <source>
        <strain evidence="3 4">DSM 28783</strain>
    </source>
</reference>
<keyword evidence="4" id="KW-1185">Reference proteome</keyword>
<dbReference type="SUPFAM" id="SSF53756">
    <property type="entry name" value="UDP-Glycosyltransferase/glycogen phosphorylase"/>
    <property type="match status" value="1"/>
</dbReference>
<dbReference type="EMBL" id="JAGGLM010000005">
    <property type="protein sequence ID" value="MBP2032470.1"/>
    <property type="molecule type" value="Genomic_DNA"/>
</dbReference>
<name>A0ABS4KR11_9CLOT</name>
<dbReference type="Proteomes" id="UP001519307">
    <property type="component" value="Unassembled WGS sequence"/>
</dbReference>
<dbReference type="InterPro" id="IPR028098">
    <property type="entry name" value="Glyco_trans_4-like_N"/>
</dbReference>
<feature type="domain" description="Glycosyltransferase subfamily 4-like N-terminal" evidence="2">
    <location>
        <begin position="62"/>
        <end position="164"/>
    </location>
</feature>
<gene>
    <name evidence="3" type="ORF">J2Z42_001142</name>
</gene>
<organism evidence="3 4">
    <name type="scientific">Clostridium algifaecis</name>
    <dbReference type="NCBI Taxonomy" id="1472040"/>
    <lineage>
        <taxon>Bacteria</taxon>
        <taxon>Bacillati</taxon>
        <taxon>Bacillota</taxon>
        <taxon>Clostridia</taxon>
        <taxon>Eubacteriales</taxon>
        <taxon>Clostridiaceae</taxon>
        <taxon>Clostridium</taxon>
    </lineage>
</organism>
<dbReference type="InterPro" id="IPR001296">
    <property type="entry name" value="Glyco_trans_1"/>
</dbReference>
<dbReference type="RefSeq" id="WP_245331502.1">
    <property type="nucleotide sequence ID" value="NZ_JAGGLM010000005.1"/>
</dbReference>
<dbReference type="Pfam" id="PF13439">
    <property type="entry name" value="Glyco_transf_4"/>
    <property type="match status" value="1"/>
</dbReference>
<proteinExistence type="predicted"/>
<dbReference type="Gene3D" id="3.40.50.2000">
    <property type="entry name" value="Glycogen Phosphorylase B"/>
    <property type="match status" value="2"/>
</dbReference>
<dbReference type="InterPro" id="IPR050194">
    <property type="entry name" value="Glycosyltransferase_grp1"/>
</dbReference>
<dbReference type="Pfam" id="PF00534">
    <property type="entry name" value="Glycos_transf_1"/>
    <property type="match status" value="1"/>
</dbReference>
<accession>A0ABS4KR11</accession>